<name>A0ACD0NVD2_9BASI</name>
<dbReference type="EMBL" id="KZ820017">
    <property type="protein sequence ID" value="PWN49689.1"/>
    <property type="molecule type" value="Genomic_DNA"/>
</dbReference>
<accession>A0ACD0NVD2</accession>
<protein>
    <submittedName>
        <fullName evidence="1">Uncharacterized protein</fullName>
    </submittedName>
</protein>
<organism evidence="1 2">
    <name type="scientific">Violaceomyces palustris</name>
    <dbReference type="NCBI Taxonomy" id="1673888"/>
    <lineage>
        <taxon>Eukaryota</taxon>
        <taxon>Fungi</taxon>
        <taxon>Dikarya</taxon>
        <taxon>Basidiomycota</taxon>
        <taxon>Ustilaginomycotina</taxon>
        <taxon>Ustilaginomycetes</taxon>
        <taxon>Violaceomycetales</taxon>
        <taxon>Violaceomycetaceae</taxon>
        <taxon>Violaceomyces</taxon>
    </lineage>
</organism>
<sequence>DEAALYDRQIRLWGLEAQNKLRTSHVLIHSLTGVNTEVIKNIVLSGIGTLSIVDDELIQPEDLGAGFFFREDEVGSERLSQGPISRIQSLNPLVRIRAIKDPTFLLSPSSNSSLEALKEMKLDVIVAGKGTRSQLVELDLVARSLGVKFYTSRSVGLGGYIFSDLGDHHEYLTEKNGQQVTMEKKKIKHKQAFVSLSDSLSHSWKGSMNERKMKRLRLNPLLFGIWAYWEWEARRAIAEAEVVKGGQEKVAGSDIPSELEQISIQMMEEKGIKSQTCILTPGSFSPTCAVLGGLLGQDILNAIGGREEPIVNWFILDGQNGEWIPLNFGRAAFRRVSDITSQPLITTRSKKGQGPVHSVGPDVSVVVPAVSQ</sequence>
<evidence type="ECO:0000313" key="2">
    <source>
        <dbReference type="Proteomes" id="UP000245626"/>
    </source>
</evidence>
<keyword evidence="2" id="KW-1185">Reference proteome</keyword>
<proteinExistence type="predicted"/>
<reference evidence="1 2" key="1">
    <citation type="journal article" date="2018" name="Mol. Biol. Evol.">
        <title>Broad Genomic Sampling Reveals a Smut Pathogenic Ancestry of the Fungal Clade Ustilaginomycotina.</title>
        <authorList>
            <person name="Kijpornyongpan T."/>
            <person name="Mondo S.J."/>
            <person name="Barry K."/>
            <person name="Sandor L."/>
            <person name="Lee J."/>
            <person name="Lipzen A."/>
            <person name="Pangilinan J."/>
            <person name="LaButti K."/>
            <person name="Hainaut M."/>
            <person name="Henrissat B."/>
            <person name="Grigoriev I.V."/>
            <person name="Spatafora J.W."/>
            <person name="Aime M.C."/>
        </authorList>
    </citation>
    <scope>NUCLEOTIDE SEQUENCE [LARGE SCALE GENOMIC DNA]</scope>
    <source>
        <strain evidence="1 2">SA 807</strain>
    </source>
</reference>
<gene>
    <name evidence="1" type="ORF">IE53DRAFT_317189</name>
</gene>
<evidence type="ECO:0000313" key="1">
    <source>
        <dbReference type="EMBL" id="PWN49689.1"/>
    </source>
</evidence>
<feature type="non-terminal residue" evidence="1">
    <location>
        <position position="1"/>
    </location>
</feature>
<dbReference type="Proteomes" id="UP000245626">
    <property type="component" value="Unassembled WGS sequence"/>
</dbReference>